<gene>
    <name evidence="2" type="primary">PocGH01_00043900</name>
    <name evidence="2" type="ORF">POCGH01_00043900</name>
</gene>
<accession>A0A1D3JEU5</accession>
<organism evidence="2 3">
    <name type="scientific">Plasmodium ovale</name>
    <name type="common">malaria parasite P. ovale</name>
    <dbReference type="NCBI Taxonomy" id="36330"/>
    <lineage>
        <taxon>Eukaryota</taxon>
        <taxon>Sar</taxon>
        <taxon>Alveolata</taxon>
        <taxon>Apicomplexa</taxon>
        <taxon>Aconoidasida</taxon>
        <taxon>Haemosporida</taxon>
        <taxon>Plasmodiidae</taxon>
        <taxon>Plasmodium</taxon>
        <taxon>Plasmodium (Plasmodium)</taxon>
    </lineage>
</organism>
<keyword evidence="1" id="KW-1133">Transmembrane helix</keyword>
<evidence type="ECO:0000313" key="3">
    <source>
        <dbReference type="Proteomes" id="UP000242942"/>
    </source>
</evidence>
<protein>
    <submittedName>
        <fullName evidence="2">PIR protein</fullName>
    </submittedName>
</protein>
<dbReference type="VEuPathDB" id="PlasmoDB:PocGH01_00043900"/>
<proteinExistence type="predicted"/>
<name>A0A1D3JEU5_PLAOA</name>
<dbReference type="Proteomes" id="UP000242942">
    <property type="component" value="Unassembled WGS sequence"/>
</dbReference>
<dbReference type="VEuPathDB" id="PlasmoDB:POWCR01_000224300"/>
<feature type="transmembrane region" description="Helical" evidence="1">
    <location>
        <begin position="271"/>
        <end position="290"/>
    </location>
</feature>
<sequence>MSEDPSTYAFFDDFDKYVDIVEIADGITSDNITASFDHIDFTIDTILDDGLCYEDVVVSCETLLSDDISSKFRSPHIICQQFKSLYRSLITIRENSQTRKVEENDYLFLSYWLSDKLSANSLESSFCVKDFYRSLQKMDKIYFKSKSLEEKLINIESYHLENMKILFDLYKIKNKIYSIISEGELTNKNDSCLKFKRECDRKYKEGIIKCRYGCHDFHSALKQFKCIYENTMKHQYRHTDHLQYKELFELPDHDSLVKEYSREKLKSITTMSFLVPVFGLFFLLISSNLFSPYRHYLLDKIKGAKNALFNVEERRKELLSYTSDNDSRIIDEGEYNIGYYSVKSF</sequence>
<dbReference type="AlphaFoldDB" id="A0A1D3JEU5"/>
<reference evidence="2 3" key="1">
    <citation type="submission" date="2016-06" db="EMBL/GenBank/DDBJ databases">
        <authorList>
            <consortium name="Pathogen Informatics"/>
        </authorList>
    </citation>
    <scope>NUCLEOTIDE SEQUENCE [LARGE SCALE GENOMIC DNA]</scope>
    <source>
        <strain evidence="2">PocGH01</strain>
    </source>
</reference>
<dbReference type="EMBL" id="FLRI01000455">
    <property type="protein sequence ID" value="SBT84410.1"/>
    <property type="molecule type" value="Genomic_DNA"/>
</dbReference>
<keyword evidence="3" id="KW-1185">Reference proteome</keyword>
<evidence type="ECO:0000256" key="1">
    <source>
        <dbReference type="SAM" id="Phobius"/>
    </source>
</evidence>
<evidence type="ECO:0000313" key="2">
    <source>
        <dbReference type="EMBL" id="SBT84410.1"/>
    </source>
</evidence>
<keyword evidence="1" id="KW-0472">Membrane</keyword>
<keyword evidence="1" id="KW-0812">Transmembrane</keyword>